<name>A0A2H0R731_9BACT</name>
<evidence type="ECO:0000313" key="2">
    <source>
        <dbReference type="Proteomes" id="UP000230232"/>
    </source>
</evidence>
<comment type="caution">
    <text evidence="1">The sequence shown here is derived from an EMBL/GenBank/DDBJ whole genome shotgun (WGS) entry which is preliminary data.</text>
</comment>
<sequence>MVFMVFNRPDKTRRVFEAIKKARPAKLLIISDGPRNAEDEVTCREVRELIETGVDWPCEIFKNYADKNLGCKDRISSGLDWAFSQVEEAIILEDDCLPDPSFFPFCVELLEKYRHNDNIMSISGYNMAVLNSRFNYDESYYFSNIGLICGWATWRRAWKHYDVNIGNWPEIKRSGLLKKVLKDDVIVNHYNHLFDDYYVQRVDSWDSQWFLSRWLNRGISIVSANNLITNIGFDTEGAHHAIDPNDPRAHVPVVPITFPLIHPNRVTVYKKADDYTFKHYMGINLLWSQRWRWWLKSNFPNLHSLLKKLR</sequence>
<dbReference type="Proteomes" id="UP000230232">
    <property type="component" value="Unassembled WGS sequence"/>
</dbReference>
<dbReference type="Gene3D" id="3.90.550.10">
    <property type="entry name" value="Spore Coat Polysaccharide Biosynthesis Protein SpsA, Chain A"/>
    <property type="match status" value="1"/>
</dbReference>
<dbReference type="SUPFAM" id="SSF53448">
    <property type="entry name" value="Nucleotide-diphospho-sugar transferases"/>
    <property type="match status" value="1"/>
</dbReference>
<accession>A0A2H0R731</accession>
<dbReference type="EMBL" id="PCXO01000003">
    <property type="protein sequence ID" value="PIR41635.1"/>
    <property type="molecule type" value="Genomic_DNA"/>
</dbReference>
<protein>
    <submittedName>
        <fullName evidence="1">Hemolytic protein HlpA-like protein</fullName>
    </submittedName>
</protein>
<evidence type="ECO:0000313" key="1">
    <source>
        <dbReference type="EMBL" id="PIR41635.1"/>
    </source>
</evidence>
<dbReference type="AlphaFoldDB" id="A0A2H0R731"/>
<organism evidence="1 2">
    <name type="scientific">Candidatus Yanofskybacteria bacterium CG10_big_fil_rev_8_21_14_0_10_46_23</name>
    <dbReference type="NCBI Taxonomy" id="1975098"/>
    <lineage>
        <taxon>Bacteria</taxon>
        <taxon>Candidatus Yanofskyibacteriota</taxon>
    </lineage>
</organism>
<proteinExistence type="predicted"/>
<dbReference type="InterPro" id="IPR029044">
    <property type="entry name" value="Nucleotide-diphossugar_trans"/>
</dbReference>
<gene>
    <name evidence="1" type="ORF">COV31_00140</name>
</gene>
<reference evidence="1 2" key="1">
    <citation type="submission" date="2017-09" db="EMBL/GenBank/DDBJ databases">
        <title>Depth-based differentiation of microbial function through sediment-hosted aquifers and enrichment of novel symbionts in the deep terrestrial subsurface.</title>
        <authorList>
            <person name="Probst A.J."/>
            <person name="Ladd B."/>
            <person name="Jarett J.K."/>
            <person name="Geller-Mcgrath D.E."/>
            <person name="Sieber C.M."/>
            <person name="Emerson J.B."/>
            <person name="Anantharaman K."/>
            <person name="Thomas B.C."/>
            <person name="Malmstrom R."/>
            <person name="Stieglmeier M."/>
            <person name="Klingl A."/>
            <person name="Woyke T."/>
            <person name="Ryan C.M."/>
            <person name="Banfield J.F."/>
        </authorList>
    </citation>
    <scope>NUCLEOTIDE SEQUENCE [LARGE SCALE GENOMIC DNA]</scope>
    <source>
        <strain evidence="1">CG10_big_fil_rev_8_21_14_0_10_46_23</strain>
    </source>
</reference>